<sequence>MGKADMAGVDFRRRTLLKGSMASMLSPIVLSGCSGGGAHANVLTDGEAGQAQDSVSLQQAGYRARLYTPTMITRLLGTYFIVDCWHHRIIHSRNLHAPLVRWKTLDDDIAGPHSIATDGTFHVAEDTGRHGLFVYRETAPDHFERVQHVPDVGIRPHRTLYDAEHQQFLVVGSADQSINLLEVQGGRLVRTLTRIIPELGRQYCRSITLHEGLLYFVGEADIVVYGVDRGRVSPTGSVIHLPEVWQGSNDLFFLGRRRGLFMSTPGKACAFDSVDALGRGEVQDLSATFRGTPYFVTQFDGRLWIPEITEYSALRSYPASGDAVTAESAQTLFDFGLPDEASLERKRAIVT</sequence>
<organism evidence="1 2">
    <name type="scientific">Lautropia dentalis</name>
    <dbReference type="NCBI Taxonomy" id="2490857"/>
    <lineage>
        <taxon>Bacteria</taxon>
        <taxon>Pseudomonadati</taxon>
        <taxon>Pseudomonadota</taxon>
        <taxon>Betaproteobacteria</taxon>
        <taxon>Burkholderiales</taxon>
        <taxon>Burkholderiaceae</taxon>
        <taxon>Lautropia</taxon>
    </lineage>
</organism>
<name>A0A426FRW2_9BURK</name>
<evidence type="ECO:0000313" key="1">
    <source>
        <dbReference type="EMBL" id="RRN45425.1"/>
    </source>
</evidence>
<keyword evidence="2" id="KW-1185">Reference proteome</keyword>
<evidence type="ECO:0000313" key="2">
    <source>
        <dbReference type="Proteomes" id="UP000270261"/>
    </source>
</evidence>
<dbReference type="PROSITE" id="PS51257">
    <property type="entry name" value="PROKAR_LIPOPROTEIN"/>
    <property type="match status" value="1"/>
</dbReference>
<comment type="caution">
    <text evidence="1">The sequence shown here is derived from an EMBL/GenBank/DDBJ whole genome shotgun (WGS) entry which is preliminary data.</text>
</comment>
<dbReference type="SUPFAM" id="SSF63825">
    <property type="entry name" value="YWTD domain"/>
    <property type="match status" value="1"/>
</dbReference>
<reference evidence="1 2" key="1">
    <citation type="submission" date="2018-11" db="EMBL/GenBank/DDBJ databases">
        <title>Genome sequencing of Lautropia sp. KCOM 2505 (= ChDC F240).</title>
        <authorList>
            <person name="Kook J.-K."/>
            <person name="Park S.-N."/>
            <person name="Lim Y.K."/>
        </authorList>
    </citation>
    <scope>NUCLEOTIDE SEQUENCE [LARGE SCALE GENOMIC DNA]</scope>
    <source>
        <strain evidence="1 2">KCOM 2505</strain>
    </source>
</reference>
<dbReference type="EMBL" id="RRUE01000001">
    <property type="protein sequence ID" value="RRN45425.1"/>
    <property type="molecule type" value="Genomic_DNA"/>
</dbReference>
<accession>A0A426FRW2</accession>
<dbReference type="RefSeq" id="WP_125094854.1">
    <property type="nucleotide sequence ID" value="NZ_RRUE01000001.1"/>
</dbReference>
<dbReference type="AlphaFoldDB" id="A0A426FRW2"/>
<gene>
    <name evidence="1" type="ORF">EHV23_04280</name>
</gene>
<protein>
    <recommendedName>
        <fullName evidence="3">6-bladed beta-propeller</fullName>
    </recommendedName>
</protein>
<evidence type="ECO:0008006" key="3">
    <source>
        <dbReference type="Google" id="ProtNLM"/>
    </source>
</evidence>
<dbReference type="Proteomes" id="UP000270261">
    <property type="component" value="Unassembled WGS sequence"/>
</dbReference>
<proteinExistence type="predicted"/>
<dbReference type="OrthoDB" id="9778870at2"/>